<protein>
    <recommendedName>
        <fullName evidence="1">diguanylate cyclase</fullName>
        <ecNumber evidence="1">2.7.7.65</ecNumber>
    </recommendedName>
</protein>
<dbReference type="SUPFAM" id="SSF55073">
    <property type="entry name" value="Nucleotide cyclase"/>
    <property type="match status" value="1"/>
</dbReference>
<dbReference type="EMBL" id="LSRP01000011">
    <property type="protein sequence ID" value="OJG00917.1"/>
    <property type="molecule type" value="Genomic_DNA"/>
</dbReference>
<evidence type="ECO:0000256" key="3">
    <source>
        <dbReference type="SAM" id="Phobius"/>
    </source>
</evidence>
<reference evidence="5 6" key="1">
    <citation type="submission" date="2016-02" db="EMBL/GenBank/DDBJ databases">
        <title>Genome sequencing of a beta-galactosidase producing bacteria Rhizobium sp. 59.</title>
        <authorList>
            <person name="Wang D."/>
            <person name="Kot W."/>
            <person name="Qin Y."/>
            <person name="Hansen L."/>
            <person name="Naqvi K."/>
            <person name="Rensing C."/>
        </authorList>
    </citation>
    <scope>NUCLEOTIDE SEQUENCE [LARGE SCALE GENOMIC DNA]</scope>
    <source>
        <strain evidence="5 6">59</strain>
    </source>
</reference>
<feature type="transmembrane region" description="Helical" evidence="3">
    <location>
        <begin position="97"/>
        <end position="112"/>
    </location>
</feature>
<dbReference type="InterPro" id="IPR029787">
    <property type="entry name" value="Nucleotide_cyclase"/>
</dbReference>
<evidence type="ECO:0000313" key="5">
    <source>
        <dbReference type="EMBL" id="OJG00917.1"/>
    </source>
</evidence>
<feature type="transmembrane region" description="Helical" evidence="3">
    <location>
        <begin position="20"/>
        <end position="41"/>
    </location>
</feature>
<dbReference type="AlphaFoldDB" id="A0A657LXQ3"/>
<comment type="catalytic activity">
    <reaction evidence="2">
        <text>2 GTP = 3',3'-c-di-GMP + 2 diphosphate</text>
        <dbReference type="Rhea" id="RHEA:24898"/>
        <dbReference type="ChEBI" id="CHEBI:33019"/>
        <dbReference type="ChEBI" id="CHEBI:37565"/>
        <dbReference type="ChEBI" id="CHEBI:58805"/>
        <dbReference type="EC" id="2.7.7.65"/>
    </reaction>
</comment>
<organism evidence="5 6">
    <name type="scientific">Pararhizobium antarcticum</name>
    <dbReference type="NCBI Taxonomy" id="1798805"/>
    <lineage>
        <taxon>Bacteria</taxon>
        <taxon>Pseudomonadati</taxon>
        <taxon>Pseudomonadota</taxon>
        <taxon>Alphaproteobacteria</taxon>
        <taxon>Hyphomicrobiales</taxon>
        <taxon>Rhizobiaceae</taxon>
        <taxon>Rhizobium/Agrobacterium group</taxon>
        <taxon>Pararhizobium</taxon>
    </lineage>
</organism>
<dbReference type="CDD" id="cd01949">
    <property type="entry name" value="GGDEF"/>
    <property type="match status" value="1"/>
</dbReference>
<dbReference type="Pfam" id="PF00990">
    <property type="entry name" value="GGDEF"/>
    <property type="match status" value="1"/>
</dbReference>
<dbReference type="FunFam" id="3.30.70.270:FF:000001">
    <property type="entry name" value="Diguanylate cyclase domain protein"/>
    <property type="match status" value="1"/>
</dbReference>
<dbReference type="EC" id="2.7.7.65" evidence="1"/>
<dbReference type="PANTHER" id="PTHR45138">
    <property type="entry name" value="REGULATORY COMPONENTS OF SENSORY TRANSDUCTION SYSTEM"/>
    <property type="match status" value="1"/>
</dbReference>
<keyword evidence="3" id="KW-1133">Transmembrane helix</keyword>
<keyword evidence="3" id="KW-0472">Membrane</keyword>
<dbReference type="SMART" id="SM00267">
    <property type="entry name" value="GGDEF"/>
    <property type="match status" value="1"/>
</dbReference>
<comment type="caution">
    <text evidence="5">The sequence shown here is derived from an EMBL/GenBank/DDBJ whole genome shotgun (WGS) entry which is preliminary data.</text>
</comment>
<dbReference type="GO" id="GO:0005886">
    <property type="term" value="C:plasma membrane"/>
    <property type="evidence" value="ECO:0007669"/>
    <property type="project" value="TreeGrafter"/>
</dbReference>
<sequence length="350" mass="38621">MFTLSWRSDSDALAEYRPRIGALISSLGSVLLLPFIAVHVVQGRLGLAAMFSAAAFILLLNVWAINKRQRPFIPFGPVVSGLAVAVCTSVWVQGHNGLFWAYPVLFIGFFILPRRWANITGFGLLIGVSLVTWQSIGLALATRVSTTLFLNFVMINLVLNVLDHLHDTLVRQAILDPLTGVYNRRHFQKQLDAAVGRQGSSEDALLIFDIDHFKRINDAYGHDIGDHVLRELVHIALSFARPGDDLFRLGGEEFAILLYDTPPETALELAHSLRSRIEAARLLPNQGIAVTVSVGIASSRSEMRAEAWFKEADLALYEAKHRGRNCVVTYENLNAPAASTVVSQPERIAS</sequence>
<feature type="transmembrane region" description="Helical" evidence="3">
    <location>
        <begin position="119"/>
        <end position="138"/>
    </location>
</feature>
<gene>
    <name evidence="5" type="ORF">AX760_25195</name>
</gene>
<evidence type="ECO:0000256" key="1">
    <source>
        <dbReference type="ARBA" id="ARBA00012528"/>
    </source>
</evidence>
<name>A0A657LXQ3_9HYPH</name>
<dbReference type="GO" id="GO:1902201">
    <property type="term" value="P:negative regulation of bacterial-type flagellum-dependent cell motility"/>
    <property type="evidence" value="ECO:0007669"/>
    <property type="project" value="TreeGrafter"/>
</dbReference>
<keyword evidence="6" id="KW-1185">Reference proteome</keyword>
<dbReference type="InterPro" id="IPR000160">
    <property type="entry name" value="GGDEF_dom"/>
</dbReference>
<dbReference type="Gene3D" id="3.30.70.270">
    <property type="match status" value="1"/>
</dbReference>
<proteinExistence type="predicted"/>
<feature type="transmembrane region" description="Helical" evidence="3">
    <location>
        <begin position="72"/>
        <end position="91"/>
    </location>
</feature>
<feature type="transmembrane region" description="Helical" evidence="3">
    <location>
        <begin position="47"/>
        <end position="65"/>
    </location>
</feature>
<dbReference type="GO" id="GO:0043709">
    <property type="term" value="P:cell adhesion involved in single-species biofilm formation"/>
    <property type="evidence" value="ECO:0007669"/>
    <property type="project" value="TreeGrafter"/>
</dbReference>
<keyword evidence="3" id="KW-0812">Transmembrane</keyword>
<evidence type="ECO:0000313" key="6">
    <source>
        <dbReference type="Proteomes" id="UP000182661"/>
    </source>
</evidence>
<feature type="domain" description="GGDEF" evidence="4">
    <location>
        <begin position="201"/>
        <end position="332"/>
    </location>
</feature>
<dbReference type="InterPro" id="IPR050469">
    <property type="entry name" value="Diguanylate_Cyclase"/>
</dbReference>
<dbReference type="Proteomes" id="UP000182661">
    <property type="component" value="Unassembled WGS sequence"/>
</dbReference>
<dbReference type="PANTHER" id="PTHR45138:SF9">
    <property type="entry name" value="DIGUANYLATE CYCLASE DGCM-RELATED"/>
    <property type="match status" value="1"/>
</dbReference>
<dbReference type="InterPro" id="IPR043128">
    <property type="entry name" value="Rev_trsase/Diguanyl_cyclase"/>
</dbReference>
<dbReference type="NCBIfam" id="TIGR00254">
    <property type="entry name" value="GGDEF"/>
    <property type="match status" value="1"/>
</dbReference>
<dbReference type="GO" id="GO:0052621">
    <property type="term" value="F:diguanylate cyclase activity"/>
    <property type="evidence" value="ECO:0007669"/>
    <property type="project" value="UniProtKB-EC"/>
</dbReference>
<accession>A0A657LXQ3</accession>
<evidence type="ECO:0000256" key="2">
    <source>
        <dbReference type="ARBA" id="ARBA00034247"/>
    </source>
</evidence>
<evidence type="ECO:0000259" key="4">
    <source>
        <dbReference type="PROSITE" id="PS50887"/>
    </source>
</evidence>
<dbReference type="PROSITE" id="PS50887">
    <property type="entry name" value="GGDEF"/>
    <property type="match status" value="1"/>
</dbReference>